<dbReference type="AlphaFoldDB" id="A0A3M2S2P7"/>
<evidence type="ECO:0000313" key="3">
    <source>
        <dbReference type="Proteomes" id="UP000277212"/>
    </source>
</evidence>
<accession>A0A3M2S2P7</accession>
<dbReference type="Gene3D" id="2.30.40.10">
    <property type="entry name" value="Urease, subunit C, domain 1"/>
    <property type="match status" value="1"/>
</dbReference>
<comment type="caution">
    <text evidence="2">The sequence shown here is derived from an EMBL/GenBank/DDBJ whole genome shotgun (WGS) entry which is preliminary data.</text>
</comment>
<dbReference type="InterPro" id="IPR006680">
    <property type="entry name" value="Amidohydro-rel"/>
</dbReference>
<dbReference type="SUPFAM" id="SSF51556">
    <property type="entry name" value="Metallo-dependent hydrolases"/>
    <property type="match status" value="1"/>
</dbReference>
<keyword evidence="3" id="KW-1185">Reference proteome</keyword>
<dbReference type="Pfam" id="PF01979">
    <property type="entry name" value="Amidohydro_1"/>
    <property type="match status" value="1"/>
</dbReference>
<protein>
    <recommendedName>
        <fullName evidence="1">Amidohydrolase-related domain-containing protein</fullName>
    </recommendedName>
</protein>
<dbReference type="InterPro" id="IPR032466">
    <property type="entry name" value="Metal_Hydrolase"/>
</dbReference>
<reference evidence="2 3" key="1">
    <citation type="submission" date="2017-06" db="EMBL/GenBank/DDBJ databases">
        <title>Comparative genomic analysis of Ambrosia Fusariam Clade fungi.</title>
        <authorList>
            <person name="Stajich J.E."/>
            <person name="Carrillo J."/>
            <person name="Kijimoto T."/>
            <person name="Eskalen A."/>
            <person name="O'Donnell K."/>
            <person name="Kasson M."/>
        </authorList>
    </citation>
    <scope>NUCLEOTIDE SEQUENCE [LARGE SCALE GENOMIC DNA]</scope>
    <source>
        <strain evidence="2">UCR3666</strain>
    </source>
</reference>
<dbReference type="Proteomes" id="UP000277212">
    <property type="component" value="Unassembled WGS sequence"/>
</dbReference>
<dbReference type="InterPro" id="IPR057744">
    <property type="entry name" value="OTAase-like"/>
</dbReference>
<dbReference type="Gene3D" id="3.20.20.140">
    <property type="entry name" value="Metal-dependent hydrolases"/>
    <property type="match status" value="1"/>
</dbReference>
<dbReference type="InterPro" id="IPR051781">
    <property type="entry name" value="Metallo-dep_Hydrolase"/>
</dbReference>
<dbReference type="PANTHER" id="PTHR43135">
    <property type="entry name" value="ALPHA-D-RIBOSE 1-METHYLPHOSPHONATE 5-TRIPHOSPHATE DIPHOSPHATASE"/>
    <property type="match status" value="1"/>
</dbReference>
<evidence type="ECO:0000259" key="1">
    <source>
        <dbReference type="Pfam" id="PF01979"/>
    </source>
</evidence>
<proteinExistence type="predicted"/>
<evidence type="ECO:0000313" key="2">
    <source>
        <dbReference type="EMBL" id="RMJ11612.1"/>
    </source>
</evidence>
<dbReference type="OrthoDB" id="194468at2759"/>
<dbReference type="PANTHER" id="PTHR43135:SF3">
    <property type="entry name" value="ALPHA-D-RIBOSE 1-METHYLPHOSPHONATE 5-TRIPHOSPHATE DIPHOSPHATASE"/>
    <property type="match status" value="1"/>
</dbReference>
<dbReference type="SUPFAM" id="SSF51338">
    <property type="entry name" value="Composite domain of metallo-dependent hydrolases"/>
    <property type="match status" value="1"/>
</dbReference>
<sequence length="513" mass="54161">MNPSQAYFVPDIHHQVEPSCSCQHQEHGLEKPARQWSPASDDTIDSWTAVSSSPRTQFRLPLVATPQSNSACQTNDGDGKTSSVCIFAHCLIPGRGEPIYNAAVGISVDTGSITFVGPQSGLPRPLASVPRVPVRYLMPGLWDCHSHFIGTINVDFPDMVLTHPATLGAAITRGLHQTLMAGITSVRDVGSYATEVAPLVERGIILGPNIFGAGGAIGITGGSCDACTLPSDYVYSRQGTSGNNPWPGVSALVLADGVDECRTAVRQQIRRGARCIKVVATGGVLSTQDDPKYRQYSDAELAALIDEATLQGRSVAVHAHGKDGIMAAVKAGAHTIEHGSYIDDEAAELMAEKGVTLVATRHVIEAGLKNLDKLNPPTAKKMVNIAESHLNAYKTAVRKGVKIALGTDIAASDPASDTAHGKNGHEVAYAVKAGLTPLQAIEAGTINSAETLGALAPRKGLIQKGWDADLIALEEDPLDNVHLFGSPENIKYVWKGGLLVKSPQGQLLWPTPS</sequence>
<feature type="domain" description="Amidohydrolase-related" evidence="1">
    <location>
        <begin position="136"/>
        <end position="499"/>
    </location>
</feature>
<name>A0A3M2S2P7_9HYPO</name>
<dbReference type="EMBL" id="NKUJ01000161">
    <property type="protein sequence ID" value="RMJ11612.1"/>
    <property type="molecule type" value="Genomic_DNA"/>
</dbReference>
<gene>
    <name evidence="2" type="ORF">CDV36_008734</name>
</gene>
<dbReference type="CDD" id="cd01299">
    <property type="entry name" value="Met_dep_hydrolase_A"/>
    <property type="match status" value="1"/>
</dbReference>
<dbReference type="STRING" id="2010991.A0A3M2S2P7"/>
<dbReference type="InterPro" id="IPR011059">
    <property type="entry name" value="Metal-dep_hydrolase_composite"/>
</dbReference>
<organism evidence="2 3">
    <name type="scientific">Fusarium kuroshium</name>
    <dbReference type="NCBI Taxonomy" id="2010991"/>
    <lineage>
        <taxon>Eukaryota</taxon>
        <taxon>Fungi</taxon>
        <taxon>Dikarya</taxon>
        <taxon>Ascomycota</taxon>
        <taxon>Pezizomycotina</taxon>
        <taxon>Sordariomycetes</taxon>
        <taxon>Hypocreomycetidae</taxon>
        <taxon>Hypocreales</taxon>
        <taxon>Nectriaceae</taxon>
        <taxon>Fusarium</taxon>
        <taxon>Fusarium solani species complex</taxon>
    </lineage>
</organism>
<dbReference type="GO" id="GO:0016810">
    <property type="term" value="F:hydrolase activity, acting on carbon-nitrogen (but not peptide) bonds"/>
    <property type="evidence" value="ECO:0007669"/>
    <property type="project" value="InterPro"/>
</dbReference>